<protein>
    <submittedName>
        <fullName evidence="2">Uncharacterized protein</fullName>
    </submittedName>
</protein>
<feature type="transmembrane region" description="Helical" evidence="1">
    <location>
        <begin position="12"/>
        <end position="33"/>
    </location>
</feature>
<name>A0AAN9SA57_PSOTE</name>
<evidence type="ECO:0000313" key="2">
    <source>
        <dbReference type="EMBL" id="KAK7391906.1"/>
    </source>
</evidence>
<sequence length="105" mass="11959">MSLVGRTDRGVVSHLTFYFTGQLCLCWVCRYVIINVFRNIIRDGTDELKLKTISVMTGHVSLLVYLSRSVMGWVALFVLLRKNYYFKLINIIPPSSSLSACVHLS</sequence>
<evidence type="ECO:0000313" key="3">
    <source>
        <dbReference type="Proteomes" id="UP001386955"/>
    </source>
</evidence>
<organism evidence="2 3">
    <name type="scientific">Psophocarpus tetragonolobus</name>
    <name type="common">Winged bean</name>
    <name type="synonym">Dolichos tetragonolobus</name>
    <dbReference type="NCBI Taxonomy" id="3891"/>
    <lineage>
        <taxon>Eukaryota</taxon>
        <taxon>Viridiplantae</taxon>
        <taxon>Streptophyta</taxon>
        <taxon>Embryophyta</taxon>
        <taxon>Tracheophyta</taxon>
        <taxon>Spermatophyta</taxon>
        <taxon>Magnoliopsida</taxon>
        <taxon>eudicotyledons</taxon>
        <taxon>Gunneridae</taxon>
        <taxon>Pentapetalae</taxon>
        <taxon>rosids</taxon>
        <taxon>fabids</taxon>
        <taxon>Fabales</taxon>
        <taxon>Fabaceae</taxon>
        <taxon>Papilionoideae</taxon>
        <taxon>50 kb inversion clade</taxon>
        <taxon>NPAAA clade</taxon>
        <taxon>indigoferoid/millettioid clade</taxon>
        <taxon>Phaseoleae</taxon>
        <taxon>Psophocarpus</taxon>
    </lineage>
</organism>
<accession>A0AAN9SA57</accession>
<reference evidence="2 3" key="1">
    <citation type="submission" date="2024-01" db="EMBL/GenBank/DDBJ databases">
        <title>The genomes of 5 underutilized Papilionoideae crops provide insights into root nodulation and disease resistanc.</title>
        <authorList>
            <person name="Jiang F."/>
        </authorList>
    </citation>
    <scope>NUCLEOTIDE SEQUENCE [LARGE SCALE GENOMIC DNA]</scope>
    <source>
        <strain evidence="2">DUOXIRENSHENG_FW03</strain>
        <tissue evidence="2">Leaves</tissue>
    </source>
</reference>
<dbReference type="Proteomes" id="UP001386955">
    <property type="component" value="Unassembled WGS sequence"/>
</dbReference>
<keyword evidence="1" id="KW-0812">Transmembrane</keyword>
<proteinExistence type="predicted"/>
<evidence type="ECO:0000256" key="1">
    <source>
        <dbReference type="SAM" id="Phobius"/>
    </source>
</evidence>
<keyword evidence="3" id="KW-1185">Reference proteome</keyword>
<comment type="caution">
    <text evidence="2">The sequence shown here is derived from an EMBL/GenBank/DDBJ whole genome shotgun (WGS) entry which is preliminary data.</text>
</comment>
<gene>
    <name evidence="2" type="ORF">VNO78_20330</name>
</gene>
<keyword evidence="1" id="KW-0472">Membrane</keyword>
<dbReference type="AlphaFoldDB" id="A0AAN9SA57"/>
<dbReference type="EMBL" id="JAYMYS010000005">
    <property type="protein sequence ID" value="KAK7391906.1"/>
    <property type="molecule type" value="Genomic_DNA"/>
</dbReference>
<feature type="transmembrane region" description="Helical" evidence="1">
    <location>
        <begin position="53"/>
        <end position="80"/>
    </location>
</feature>
<keyword evidence="1" id="KW-1133">Transmembrane helix</keyword>